<dbReference type="Pfam" id="PF19649">
    <property type="entry name" value="DUF6152"/>
    <property type="match status" value="1"/>
</dbReference>
<keyword evidence="1" id="KW-0732">Signal</keyword>
<accession>A0A5B8L289</accession>
<dbReference type="PROSITE" id="PS51318">
    <property type="entry name" value="TAT"/>
    <property type="match status" value="1"/>
</dbReference>
<evidence type="ECO:0000313" key="2">
    <source>
        <dbReference type="EMBL" id="QDZ01812.1"/>
    </source>
</evidence>
<proteinExistence type="predicted"/>
<gene>
    <name evidence="2" type="ORF">FQ775_16315</name>
</gene>
<sequence length="129" mass="13867">MRSISRRLIIAAGAAGAFALAAGYPALAHHGWSWTEDGFFQLEGVIAGVYVGNPHATLDVDVEGEIWRVELAPPSRTIAAGFTEDVARAGDEVTAIGNRSLDSNERRMKAVRIIVNGQTYDVYPNRAPS</sequence>
<dbReference type="RefSeq" id="WP_146300453.1">
    <property type="nucleotide sequence ID" value="NZ_CP042301.2"/>
</dbReference>
<dbReference type="Proteomes" id="UP000321389">
    <property type="component" value="Chromosome"/>
</dbReference>
<keyword evidence="3" id="KW-1185">Reference proteome</keyword>
<feature type="signal peptide" evidence="1">
    <location>
        <begin position="1"/>
        <end position="28"/>
    </location>
</feature>
<protein>
    <recommendedName>
        <fullName evidence="4">DUF5666 domain-containing protein</fullName>
    </recommendedName>
</protein>
<dbReference type="EMBL" id="CP042301">
    <property type="protein sequence ID" value="QDZ01812.1"/>
    <property type="molecule type" value="Genomic_DNA"/>
</dbReference>
<evidence type="ECO:0008006" key="4">
    <source>
        <dbReference type="Google" id="ProtNLM"/>
    </source>
</evidence>
<dbReference type="AlphaFoldDB" id="A0A5B8L289"/>
<dbReference type="InterPro" id="IPR046150">
    <property type="entry name" value="DUF6152"/>
</dbReference>
<organism evidence="2 3">
    <name type="scientific">Nitratireductor mangrovi</name>
    <dbReference type="NCBI Taxonomy" id="2599600"/>
    <lineage>
        <taxon>Bacteria</taxon>
        <taxon>Pseudomonadati</taxon>
        <taxon>Pseudomonadota</taxon>
        <taxon>Alphaproteobacteria</taxon>
        <taxon>Hyphomicrobiales</taxon>
        <taxon>Phyllobacteriaceae</taxon>
        <taxon>Nitratireductor</taxon>
    </lineage>
</organism>
<reference evidence="2" key="1">
    <citation type="submission" date="2020-04" db="EMBL/GenBank/DDBJ databases">
        <title>Nitratireductor sp. nov. isolated from mangrove soil.</title>
        <authorList>
            <person name="Ye Y."/>
        </authorList>
    </citation>
    <scope>NUCLEOTIDE SEQUENCE</scope>
    <source>
        <strain evidence="2">SY7</strain>
    </source>
</reference>
<dbReference type="OrthoDB" id="512581at2"/>
<evidence type="ECO:0000313" key="3">
    <source>
        <dbReference type="Proteomes" id="UP000321389"/>
    </source>
</evidence>
<dbReference type="InterPro" id="IPR006311">
    <property type="entry name" value="TAT_signal"/>
</dbReference>
<name>A0A5B8L289_9HYPH</name>
<feature type="chain" id="PRO_5022775363" description="DUF5666 domain-containing protein" evidence="1">
    <location>
        <begin position="29"/>
        <end position="129"/>
    </location>
</feature>
<evidence type="ECO:0000256" key="1">
    <source>
        <dbReference type="SAM" id="SignalP"/>
    </source>
</evidence>
<dbReference type="KEGG" id="niy:FQ775_16315"/>